<keyword evidence="1" id="KW-1015">Disulfide bond</keyword>
<proteinExistence type="predicted"/>
<dbReference type="Proteomes" id="UP001331761">
    <property type="component" value="Unassembled WGS sequence"/>
</dbReference>
<dbReference type="Gene3D" id="3.10.100.10">
    <property type="entry name" value="Mannose-Binding Protein A, subunit A"/>
    <property type="match status" value="1"/>
</dbReference>
<evidence type="ECO:0000313" key="5">
    <source>
        <dbReference type="Proteomes" id="UP001331761"/>
    </source>
</evidence>
<dbReference type="CDD" id="cd00037">
    <property type="entry name" value="CLECT"/>
    <property type="match status" value="1"/>
</dbReference>
<keyword evidence="5" id="KW-1185">Reference proteome</keyword>
<dbReference type="InterPro" id="IPR001304">
    <property type="entry name" value="C-type_lectin-like"/>
</dbReference>
<organism evidence="4 5">
    <name type="scientific">Trichostrongylus colubriformis</name>
    <name type="common">Black scour worm</name>
    <dbReference type="NCBI Taxonomy" id="6319"/>
    <lineage>
        <taxon>Eukaryota</taxon>
        <taxon>Metazoa</taxon>
        <taxon>Ecdysozoa</taxon>
        <taxon>Nematoda</taxon>
        <taxon>Chromadorea</taxon>
        <taxon>Rhabditida</taxon>
        <taxon>Rhabditina</taxon>
        <taxon>Rhabditomorpha</taxon>
        <taxon>Strongyloidea</taxon>
        <taxon>Trichostrongylidae</taxon>
        <taxon>Trichostrongylus</taxon>
    </lineage>
</organism>
<dbReference type="SUPFAM" id="SSF56436">
    <property type="entry name" value="C-type lectin-like"/>
    <property type="match status" value="1"/>
</dbReference>
<protein>
    <submittedName>
        <fullName evidence="4">Lectin protein type II</fullName>
    </submittedName>
</protein>
<feature type="domain" description="C-type lectin" evidence="3">
    <location>
        <begin position="52"/>
        <end position="175"/>
    </location>
</feature>
<dbReference type="AlphaFoldDB" id="A0AAN8IEI8"/>
<dbReference type="SMART" id="SM00034">
    <property type="entry name" value="CLECT"/>
    <property type="match status" value="1"/>
</dbReference>
<dbReference type="InterPro" id="IPR018378">
    <property type="entry name" value="C-type_lectin_CS"/>
</dbReference>
<feature type="chain" id="PRO_5042932701" evidence="2">
    <location>
        <begin position="19"/>
        <end position="178"/>
    </location>
</feature>
<keyword evidence="2" id="KW-0732">Signal</keyword>
<feature type="signal peptide" evidence="2">
    <location>
        <begin position="1"/>
        <end position="18"/>
    </location>
</feature>
<name>A0AAN8IEI8_TRICO</name>
<dbReference type="PANTHER" id="PTHR22803">
    <property type="entry name" value="MANNOSE, PHOSPHOLIPASE, LECTIN RECEPTOR RELATED"/>
    <property type="match status" value="1"/>
</dbReference>
<accession>A0AAN8IEI8</accession>
<dbReference type="InterPro" id="IPR016186">
    <property type="entry name" value="C-type_lectin-like/link_sf"/>
</dbReference>
<dbReference type="InterPro" id="IPR050111">
    <property type="entry name" value="C-type_lectin/snaclec_domain"/>
</dbReference>
<comment type="caution">
    <text evidence="4">The sequence shown here is derived from an EMBL/GenBank/DDBJ whole genome shotgun (WGS) entry which is preliminary data.</text>
</comment>
<sequence length="178" mass="20428">MAIRVLLIAFSIVLVVTADNVASRESSASDGRSNVRPVFEAVYREGWFIFREKKMAYKVFRDRKTWAEADEACMSEGARLASIHDEEENDFIRIIAGNIPDGIGYEDQIWIAGKKKKDGSWDWGDGSFWHYLNWSPGEPNNAEGREDCLQLLAHPELNGKWNDYFCDAKLAFVCRKLW</sequence>
<dbReference type="PROSITE" id="PS50041">
    <property type="entry name" value="C_TYPE_LECTIN_2"/>
    <property type="match status" value="1"/>
</dbReference>
<evidence type="ECO:0000259" key="3">
    <source>
        <dbReference type="PROSITE" id="PS50041"/>
    </source>
</evidence>
<dbReference type="EMBL" id="WIXE01017460">
    <property type="protein sequence ID" value="KAK5971729.1"/>
    <property type="molecule type" value="Genomic_DNA"/>
</dbReference>
<evidence type="ECO:0000313" key="4">
    <source>
        <dbReference type="EMBL" id="KAK5971729.1"/>
    </source>
</evidence>
<dbReference type="Pfam" id="PF00059">
    <property type="entry name" value="Lectin_C"/>
    <property type="match status" value="1"/>
</dbReference>
<evidence type="ECO:0000256" key="1">
    <source>
        <dbReference type="ARBA" id="ARBA00023157"/>
    </source>
</evidence>
<reference evidence="4 5" key="1">
    <citation type="submission" date="2019-10" db="EMBL/GenBank/DDBJ databases">
        <title>Assembly and Annotation for the nematode Trichostrongylus colubriformis.</title>
        <authorList>
            <person name="Martin J."/>
        </authorList>
    </citation>
    <scope>NUCLEOTIDE SEQUENCE [LARGE SCALE GENOMIC DNA]</scope>
    <source>
        <strain evidence="4">G859</strain>
        <tissue evidence="4">Whole worm</tissue>
    </source>
</reference>
<evidence type="ECO:0000256" key="2">
    <source>
        <dbReference type="SAM" id="SignalP"/>
    </source>
</evidence>
<gene>
    <name evidence="4" type="ORF">GCK32_004932</name>
</gene>
<dbReference type="PROSITE" id="PS00615">
    <property type="entry name" value="C_TYPE_LECTIN_1"/>
    <property type="match status" value="1"/>
</dbReference>
<dbReference type="InterPro" id="IPR016187">
    <property type="entry name" value="CTDL_fold"/>
</dbReference>